<gene>
    <name evidence="1" type="ORF">L3Y34_017999</name>
</gene>
<reference evidence="1 2" key="1">
    <citation type="submission" date="2022-05" db="EMBL/GenBank/DDBJ databases">
        <title>Chromosome-level reference genomes for two strains of Caenorhabditis briggsae: an improved platform for comparative genomics.</title>
        <authorList>
            <person name="Stevens L."/>
            <person name="Andersen E.C."/>
        </authorList>
    </citation>
    <scope>NUCLEOTIDE SEQUENCE [LARGE SCALE GENOMIC DNA]</scope>
    <source>
        <strain evidence="1">QX1410_ONT</strain>
        <tissue evidence="1">Whole-organism</tissue>
    </source>
</reference>
<dbReference type="PANTHER" id="PTHR31128">
    <property type="entry name" value="PROTEIN CBR-CLEC-135-RELATED"/>
    <property type="match status" value="1"/>
</dbReference>
<dbReference type="Proteomes" id="UP000827892">
    <property type="component" value="Chromosome II"/>
</dbReference>
<evidence type="ECO:0000313" key="2">
    <source>
        <dbReference type="Proteomes" id="UP000827892"/>
    </source>
</evidence>
<evidence type="ECO:0000313" key="1">
    <source>
        <dbReference type="EMBL" id="ULU05750.1"/>
    </source>
</evidence>
<dbReference type="PANTHER" id="PTHR31128:SF6">
    <property type="entry name" value="SH2 DOMAIN-CONTAINING PROTEIN"/>
    <property type="match status" value="1"/>
</dbReference>
<protein>
    <submittedName>
        <fullName evidence="1">Uncharacterized protein</fullName>
    </submittedName>
</protein>
<dbReference type="OMA" id="DHSHRIR"/>
<organism evidence="1 2">
    <name type="scientific">Caenorhabditis briggsae</name>
    <dbReference type="NCBI Taxonomy" id="6238"/>
    <lineage>
        <taxon>Eukaryota</taxon>
        <taxon>Metazoa</taxon>
        <taxon>Ecdysozoa</taxon>
        <taxon>Nematoda</taxon>
        <taxon>Chromadorea</taxon>
        <taxon>Rhabditida</taxon>
        <taxon>Rhabditina</taxon>
        <taxon>Rhabditomorpha</taxon>
        <taxon>Rhabditoidea</taxon>
        <taxon>Rhabditidae</taxon>
        <taxon>Peloderinae</taxon>
        <taxon>Caenorhabditis</taxon>
    </lineage>
</organism>
<name>A0AAE9DJ09_CAEBR</name>
<accession>A0AAE9DJ09</accession>
<dbReference type="EMBL" id="CP090892">
    <property type="protein sequence ID" value="ULU05750.1"/>
    <property type="molecule type" value="Genomic_DNA"/>
</dbReference>
<dbReference type="AlphaFoldDB" id="A0AAE9DJ09"/>
<sequence>MSKSSDKIMDRIRTRSKSWGFEKILEVDATMNSVESSKSSSRMRWKIVVKKNLNKTPNLPRGYLGVAQRHVAEGKLELSKFAVYHQLPSSPLLENMKSEITLACVFRSSRGIYTHFPIIEYVNNDEYVEYFVDTGSSKLPKTFDSIEKLIETYLE</sequence>
<proteinExistence type="predicted"/>